<feature type="transmembrane region" description="Helical" evidence="9">
    <location>
        <begin position="124"/>
        <end position="144"/>
    </location>
</feature>
<evidence type="ECO:0000313" key="11">
    <source>
        <dbReference type="EMBL" id="MDX5950061.1"/>
    </source>
</evidence>
<keyword evidence="4 9" id="KW-0997">Cell inner membrane</keyword>
<dbReference type="PANTHER" id="PTHR35011:SF2">
    <property type="entry name" value="2,3-DIKETO-L-GULONATE TRAP TRANSPORTER SMALL PERMEASE PROTEIN YIAM"/>
    <property type="match status" value="1"/>
</dbReference>
<evidence type="ECO:0000313" key="14">
    <source>
        <dbReference type="Proteomes" id="UP001277471"/>
    </source>
</evidence>
<accession>A0A4D8QTI0</accession>
<keyword evidence="7 9" id="KW-0472">Membrane</keyword>
<evidence type="ECO:0000256" key="9">
    <source>
        <dbReference type="RuleBase" id="RU369079"/>
    </source>
</evidence>
<evidence type="ECO:0000256" key="7">
    <source>
        <dbReference type="ARBA" id="ARBA00023136"/>
    </source>
</evidence>
<evidence type="ECO:0000256" key="5">
    <source>
        <dbReference type="ARBA" id="ARBA00022692"/>
    </source>
</evidence>
<feature type="transmembrane region" description="Helical" evidence="9">
    <location>
        <begin position="12"/>
        <end position="32"/>
    </location>
</feature>
<keyword evidence="3" id="KW-1003">Cell membrane</keyword>
<feature type="domain" description="Tripartite ATP-independent periplasmic transporters DctQ component" evidence="10">
    <location>
        <begin position="21"/>
        <end position="143"/>
    </location>
</feature>
<organism evidence="12 13">
    <name type="scientific">Azospirillum brasilense</name>
    <dbReference type="NCBI Taxonomy" id="192"/>
    <lineage>
        <taxon>Bacteria</taxon>
        <taxon>Pseudomonadati</taxon>
        <taxon>Pseudomonadota</taxon>
        <taxon>Alphaproteobacteria</taxon>
        <taxon>Rhodospirillales</taxon>
        <taxon>Azospirillaceae</taxon>
        <taxon>Azospirillum</taxon>
    </lineage>
</organism>
<proteinExistence type="inferred from homology"/>
<gene>
    <name evidence="12" type="ORF">D3868_26270</name>
    <name evidence="11" type="ORF">SIM66_02385</name>
</gene>
<dbReference type="EMBL" id="JAWXYC010000001">
    <property type="protein sequence ID" value="MDX5950061.1"/>
    <property type="molecule type" value="Genomic_DNA"/>
</dbReference>
<comment type="subunit">
    <text evidence="9">The complex comprises the extracytoplasmic solute receptor protein and the two transmembrane proteins.</text>
</comment>
<dbReference type="Proteomes" id="UP001277471">
    <property type="component" value="Unassembled WGS sequence"/>
</dbReference>
<comment type="similarity">
    <text evidence="8 9">Belongs to the TRAP transporter small permease family.</text>
</comment>
<dbReference type="Proteomes" id="UP000298774">
    <property type="component" value="Plasmid p3"/>
</dbReference>
<name>A0A4D8QTI0_AZOBR</name>
<evidence type="ECO:0000313" key="13">
    <source>
        <dbReference type="Proteomes" id="UP000298774"/>
    </source>
</evidence>
<reference evidence="12 13" key="1">
    <citation type="submission" date="2018-09" db="EMBL/GenBank/DDBJ databases">
        <title>Whole genome based analysis of evolution and adaptive divergence in Indian and Brazilian strains of Azospirillum brasilense.</title>
        <authorList>
            <person name="Singh C."/>
            <person name="Tripathi A.K."/>
        </authorList>
    </citation>
    <scope>NUCLEOTIDE SEQUENCE [LARGE SCALE GENOMIC DNA]</scope>
    <source>
        <strain evidence="12 13">MTCC4038</strain>
        <plasmid evidence="12 13">p3</plasmid>
    </source>
</reference>
<dbReference type="AlphaFoldDB" id="A0A4D8QTI0"/>
<geneLocation type="plasmid" evidence="12 13">
    <name>p3</name>
</geneLocation>
<keyword evidence="14" id="KW-1185">Reference proteome</keyword>
<protein>
    <recommendedName>
        <fullName evidence="9">TRAP transporter small permease protein</fullName>
    </recommendedName>
</protein>
<keyword evidence="2 9" id="KW-0813">Transport</keyword>
<evidence type="ECO:0000256" key="8">
    <source>
        <dbReference type="ARBA" id="ARBA00038436"/>
    </source>
</evidence>
<feature type="transmembrane region" description="Helical" evidence="9">
    <location>
        <begin position="44"/>
        <end position="62"/>
    </location>
</feature>
<dbReference type="InterPro" id="IPR007387">
    <property type="entry name" value="TRAP_DctQ"/>
</dbReference>
<comment type="function">
    <text evidence="9">Part of the tripartite ATP-independent periplasmic (TRAP) transport system.</text>
</comment>
<dbReference type="GeneID" id="56447534"/>
<sequence length="150" mass="16399">MDNSISNLLKNIGAGIIACFIALVIVATLNRYVLGVPLDFSDEFVGLLFATSSFISIVTSDLDREHITVQIVTSRLPAPLQRLCRLAGDVATILFFVIILVEGYKFAAFSWQISARSENAALPVAPWMFGIPVMALSMILLRTLRLLGRA</sequence>
<evidence type="ECO:0000313" key="12">
    <source>
        <dbReference type="EMBL" id="QCO12554.1"/>
    </source>
</evidence>
<dbReference type="RefSeq" id="WP_035683771.1">
    <property type="nucleotide sequence ID" value="NZ_CP032342.1"/>
</dbReference>
<dbReference type="EMBL" id="CP032342">
    <property type="protein sequence ID" value="QCO12554.1"/>
    <property type="molecule type" value="Genomic_DNA"/>
</dbReference>
<dbReference type="GO" id="GO:0022857">
    <property type="term" value="F:transmembrane transporter activity"/>
    <property type="evidence" value="ECO:0007669"/>
    <property type="project" value="UniProtKB-UniRule"/>
</dbReference>
<feature type="transmembrane region" description="Helical" evidence="9">
    <location>
        <begin position="83"/>
        <end position="104"/>
    </location>
</feature>
<dbReference type="GO" id="GO:0005886">
    <property type="term" value="C:plasma membrane"/>
    <property type="evidence" value="ECO:0007669"/>
    <property type="project" value="UniProtKB-SubCell"/>
</dbReference>
<keyword evidence="6 9" id="KW-1133">Transmembrane helix</keyword>
<dbReference type="Pfam" id="PF04290">
    <property type="entry name" value="DctQ"/>
    <property type="match status" value="1"/>
</dbReference>
<keyword evidence="5 9" id="KW-0812">Transmembrane</keyword>
<evidence type="ECO:0000256" key="3">
    <source>
        <dbReference type="ARBA" id="ARBA00022475"/>
    </source>
</evidence>
<evidence type="ECO:0000256" key="6">
    <source>
        <dbReference type="ARBA" id="ARBA00022989"/>
    </source>
</evidence>
<dbReference type="GO" id="GO:0015740">
    <property type="term" value="P:C4-dicarboxylate transport"/>
    <property type="evidence" value="ECO:0007669"/>
    <property type="project" value="TreeGrafter"/>
</dbReference>
<evidence type="ECO:0000259" key="10">
    <source>
        <dbReference type="Pfam" id="PF04290"/>
    </source>
</evidence>
<dbReference type="PANTHER" id="PTHR35011">
    <property type="entry name" value="2,3-DIKETO-L-GULONATE TRAP TRANSPORTER SMALL PERMEASE PROTEIN YIAM"/>
    <property type="match status" value="1"/>
</dbReference>
<reference evidence="11 14" key="2">
    <citation type="submission" date="2023-11" db="EMBL/GenBank/DDBJ databases">
        <title>MicrobeMod: A computational toolkit for identifying prokaryotic methylation and restriction-modification with nanopore sequencing.</title>
        <authorList>
            <person name="Crits-Christoph A."/>
            <person name="Kang S.C."/>
            <person name="Lee H."/>
            <person name="Ostrov N."/>
        </authorList>
    </citation>
    <scope>NUCLEOTIDE SEQUENCE [LARGE SCALE GENOMIC DNA]</scope>
    <source>
        <strain evidence="11 14">ATCC 29145</strain>
    </source>
</reference>
<evidence type="ECO:0000256" key="2">
    <source>
        <dbReference type="ARBA" id="ARBA00022448"/>
    </source>
</evidence>
<dbReference type="InterPro" id="IPR055348">
    <property type="entry name" value="DctQ"/>
</dbReference>
<evidence type="ECO:0000256" key="1">
    <source>
        <dbReference type="ARBA" id="ARBA00004429"/>
    </source>
</evidence>
<evidence type="ECO:0000256" key="4">
    <source>
        <dbReference type="ARBA" id="ARBA00022519"/>
    </source>
</evidence>
<comment type="subcellular location">
    <subcellularLocation>
        <location evidence="1 9">Cell inner membrane</location>
        <topology evidence="1 9">Multi-pass membrane protein</topology>
    </subcellularLocation>
</comment>
<keyword evidence="12" id="KW-0614">Plasmid</keyword>